<evidence type="ECO:0000313" key="2">
    <source>
        <dbReference type="Proteomes" id="UP000196138"/>
    </source>
</evidence>
<dbReference type="EMBL" id="CP021455">
    <property type="protein sequence ID" value="ARU06091.1"/>
    <property type="molecule type" value="Genomic_DNA"/>
</dbReference>
<reference evidence="1 2" key="1">
    <citation type="submission" date="2017-05" db="EMBL/GenBank/DDBJ databases">
        <authorList>
            <person name="Song R."/>
            <person name="Chenine A.L."/>
            <person name="Ruprecht R.M."/>
        </authorList>
    </citation>
    <scope>NUCLEOTIDE SEQUENCE [LARGE SCALE GENOMIC DNA]</scope>
    <source>
        <strain evidence="1 2">DSM 26136</strain>
    </source>
</reference>
<accession>A0A1Y0ERS4</accession>
<dbReference type="Proteomes" id="UP000196138">
    <property type="component" value="Chromosome"/>
</dbReference>
<gene>
    <name evidence="1" type="ORF">CCO03_16715</name>
</gene>
<name>A0A1Y0ERS4_9BURK</name>
<dbReference type="OrthoDB" id="3688712at2"/>
<dbReference type="KEGG" id="cser:CCO03_16715"/>
<protein>
    <submittedName>
        <fullName evidence="1">Uncharacterized protein</fullName>
    </submittedName>
</protein>
<sequence>MIRTQPDLFAFLHDWHAPWLPAARPAAAPNLALPAPLAELQAEFAPLIALRPSPDNGHRAPFATQDRLLRPADLVVADGQLTFATDHQGNWSARCATTGDDPSVWSDAAQAWDDDAPGFTLACPSLSHFLTTLCLQEACLSAPHLLVCHGASPHEVLTVPAQPLWLNGQLVQGPDSHHFHRVPGCDPARTDLLVMHTQEMCWVAAHTTQALALIQPGVSRQIIRP</sequence>
<dbReference type="RefSeq" id="WP_087282890.1">
    <property type="nucleotide sequence ID" value="NZ_CP021455.1"/>
</dbReference>
<evidence type="ECO:0000313" key="1">
    <source>
        <dbReference type="EMBL" id="ARU06091.1"/>
    </source>
</evidence>
<proteinExistence type="predicted"/>
<dbReference type="AlphaFoldDB" id="A0A1Y0ERS4"/>
<keyword evidence="2" id="KW-1185">Reference proteome</keyword>
<organism evidence="1 2">
    <name type="scientific">Comamonas serinivorans</name>
    <dbReference type="NCBI Taxonomy" id="1082851"/>
    <lineage>
        <taxon>Bacteria</taxon>
        <taxon>Pseudomonadati</taxon>
        <taxon>Pseudomonadota</taxon>
        <taxon>Betaproteobacteria</taxon>
        <taxon>Burkholderiales</taxon>
        <taxon>Comamonadaceae</taxon>
        <taxon>Comamonas</taxon>
    </lineage>
</organism>